<keyword evidence="3" id="KW-1185">Reference proteome</keyword>
<proteinExistence type="predicted"/>
<gene>
    <name evidence="2" type="ORF">RJT34_22701</name>
</gene>
<protein>
    <submittedName>
        <fullName evidence="2">Uncharacterized protein</fullName>
    </submittedName>
</protein>
<dbReference type="Proteomes" id="UP001359559">
    <property type="component" value="Unassembled WGS sequence"/>
</dbReference>
<dbReference type="AlphaFoldDB" id="A0AAN9FLY6"/>
<comment type="caution">
    <text evidence="2">The sequence shown here is derived from an EMBL/GenBank/DDBJ whole genome shotgun (WGS) entry which is preliminary data.</text>
</comment>
<reference evidence="2 3" key="1">
    <citation type="submission" date="2024-01" db="EMBL/GenBank/DDBJ databases">
        <title>The genomes of 5 underutilized Papilionoideae crops provide insights into root nodulation and disease resistance.</title>
        <authorList>
            <person name="Yuan L."/>
        </authorList>
    </citation>
    <scope>NUCLEOTIDE SEQUENCE [LARGE SCALE GENOMIC DNA]</scope>
    <source>
        <strain evidence="2">LY-2023</strain>
        <tissue evidence="2">Leaf</tissue>
    </source>
</reference>
<feature type="chain" id="PRO_5042932746" evidence="1">
    <location>
        <begin position="26"/>
        <end position="162"/>
    </location>
</feature>
<sequence length="162" mass="18066">MCTFFIHSFLLHLLCLWFLPPLSSSFPTSLFRFSHLTVQIDASVGHINLATMSSRIVGVVDEGVSRKPIPDISLRLTQQPNLCVCFTLLLLSLNLASSIKVSPFEFQRCCLVTWLESTRSVSAIFSFRTLQNLAFSVALASLLGFFDSYTSGRFPFPSLFSS</sequence>
<keyword evidence="1" id="KW-0732">Signal</keyword>
<feature type="signal peptide" evidence="1">
    <location>
        <begin position="1"/>
        <end position="25"/>
    </location>
</feature>
<evidence type="ECO:0000313" key="2">
    <source>
        <dbReference type="EMBL" id="KAK7277686.1"/>
    </source>
</evidence>
<name>A0AAN9FLY6_CLITE</name>
<organism evidence="2 3">
    <name type="scientific">Clitoria ternatea</name>
    <name type="common">Butterfly pea</name>
    <dbReference type="NCBI Taxonomy" id="43366"/>
    <lineage>
        <taxon>Eukaryota</taxon>
        <taxon>Viridiplantae</taxon>
        <taxon>Streptophyta</taxon>
        <taxon>Embryophyta</taxon>
        <taxon>Tracheophyta</taxon>
        <taxon>Spermatophyta</taxon>
        <taxon>Magnoliopsida</taxon>
        <taxon>eudicotyledons</taxon>
        <taxon>Gunneridae</taxon>
        <taxon>Pentapetalae</taxon>
        <taxon>rosids</taxon>
        <taxon>fabids</taxon>
        <taxon>Fabales</taxon>
        <taxon>Fabaceae</taxon>
        <taxon>Papilionoideae</taxon>
        <taxon>50 kb inversion clade</taxon>
        <taxon>NPAAA clade</taxon>
        <taxon>indigoferoid/millettioid clade</taxon>
        <taxon>Phaseoleae</taxon>
        <taxon>Clitoria</taxon>
    </lineage>
</organism>
<evidence type="ECO:0000313" key="3">
    <source>
        <dbReference type="Proteomes" id="UP001359559"/>
    </source>
</evidence>
<accession>A0AAN9FLY6</accession>
<dbReference type="EMBL" id="JAYKXN010000006">
    <property type="protein sequence ID" value="KAK7277686.1"/>
    <property type="molecule type" value="Genomic_DNA"/>
</dbReference>
<evidence type="ECO:0000256" key="1">
    <source>
        <dbReference type="SAM" id="SignalP"/>
    </source>
</evidence>